<feature type="non-terminal residue" evidence="5">
    <location>
        <position position="330"/>
    </location>
</feature>
<dbReference type="STRING" id="863239.GCA_000213935_00699"/>
<dbReference type="Gene3D" id="1.10.260.40">
    <property type="entry name" value="lambda repressor-like DNA-binding domains"/>
    <property type="match status" value="1"/>
</dbReference>
<evidence type="ECO:0000256" key="3">
    <source>
        <dbReference type="ARBA" id="ARBA00023163"/>
    </source>
</evidence>
<dbReference type="EMBL" id="DQID01000316">
    <property type="protein sequence ID" value="HCT15547.1"/>
    <property type="molecule type" value="Genomic_DNA"/>
</dbReference>
<organism evidence="5 6">
    <name type="scientific">Corynebacterium nuruki</name>
    <dbReference type="NCBI Taxonomy" id="1032851"/>
    <lineage>
        <taxon>Bacteria</taxon>
        <taxon>Bacillati</taxon>
        <taxon>Actinomycetota</taxon>
        <taxon>Actinomycetes</taxon>
        <taxon>Mycobacteriales</taxon>
        <taxon>Corynebacteriaceae</taxon>
        <taxon>Corynebacterium</taxon>
    </lineage>
</organism>
<accession>A0A3D4T2N9</accession>
<dbReference type="GO" id="GO:0000976">
    <property type="term" value="F:transcription cis-regulatory region binding"/>
    <property type="evidence" value="ECO:0007669"/>
    <property type="project" value="TreeGrafter"/>
</dbReference>
<feature type="domain" description="HTH lacI-type" evidence="4">
    <location>
        <begin position="7"/>
        <end position="61"/>
    </location>
</feature>
<reference evidence="5 6" key="1">
    <citation type="journal article" date="2018" name="Nat. Biotechnol.">
        <title>A standardized bacterial taxonomy based on genome phylogeny substantially revises the tree of life.</title>
        <authorList>
            <person name="Parks D.H."/>
            <person name="Chuvochina M."/>
            <person name="Waite D.W."/>
            <person name="Rinke C."/>
            <person name="Skarshewski A."/>
            <person name="Chaumeil P.A."/>
            <person name="Hugenholtz P."/>
        </authorList>
    </citation>
    <scope>NUCLEOTIDE SEQUENCE [LARGE SCALE GENOMIC DNA]</scope>
    <source>
        <strain evidence="5">UBA11247</strain>
    </source>
</reference>
<dbReference type="InterPro" id="IPR000843">
    <property type="entry name" value="HTH_LacI"/>
</dbReference>
<dbReference type="PROSITE" id="PS50932">
    <property type="entry name" value="HTH_LACI_2"/>
    <property type="match status" value="1"/>
</dbReference>
<dbReference type="GO" id="GO:0003700">
    <property type="term" value="F:DNA-binding transcription factor activity"/>
    <property type="evidence" value="ECO:0007669"/>
    <property type="project" value="TreeGrafter"/>
</dbReference>
<protein>
    <submittedName>
        <fullName evidence="5">LacI family transcriptional regulator</fullName>
    </submittedName>
</protein>
<dbReference type="Pfam" id="PF13377">
    <property type="entry name" value="Peripla_BP_3"/>
    <property type="match status" value="1"/>
</dbReference>
<comment type="caution">
    <text evidence="5">The sequence shown here is derived from an EMBL/GenBank/DDBJ whole genome shotgun (WGS) entry which is preliminary data.</text>
</comment>
<dbReference type="SUPFAM" id="SSF47413">
    <property type="entry name" value="lambda repressor-like DNA-binding domains"/>
    <property type="match status" value="1"/>
</dbReference>
<dbReference type="Gene3D" id="3.40.50.2300">
    <property type="match status" value="2"/>
</dbReference>
<dbReference type="InterPro" id="IPR028082">
    <property type="entry name" value="Peripla_BP_I"/>
</dbReference>
<dbReference type="SUPFAM" id="SSF53822">
    <property type="entry name" value="Periplasmic binding protein-like I"/>
    <property type="match status" value="1"/>
</dbReference>
<keyword evidence="2" id="KW-0238">DNA-binding</keyword>
<dbReference type="PANTHER" id="PTHR30146">
    <property type="entry name" value="LACI-RELATED TRANSCRIPTIONAL REPRESSOR"/>
    <property type="match status" value="1"/>
</dbReference>
<dbReference type="InterPro" id="IPR046335">
    <property type="entry name" value="LacI/GalR-like_sensor"/>
</dbReference>
<dbReference type="PANTHER" id="PTHR30146:SF153">
    <property type="entry name" value="LACTOSE OPERON REPRESSOR"/>
    <property type="match status" value="1"/>
</dbReference>
<dbReference type="PROSITE" id="PS00356">
    <property type="entry name" value="HTH_LACI_1"/>
    <property type="match status" value="1"/>
</dbReference>
<dbReference type="CDD" id="cd01574">
    <property type="entry name" value="PBP1_LacI"/>
    <property type="match status" value="1"/>
</dbReference>
<gene>
    <name evidence="5" type="ORF">DIW82_12410</name>
</gene>
<dbReference type="CDD" id="cd01392">
    <property type="entry name" value="HTH_LacI"/>
    <property type="match status" value="1"/>
</dbReference>
<keyword evidence="1" id="KW-0805">Transcription regulation</keyword>
<evidence type="ECO:0000313" key="5">
    <source>
        <dbReference type="EMBL" id="HCT15547.1"/>
    </source>
</evidence>
<dbReference type="AlphaFoldDB" id="A0A3D4T2N9"/>
<proteinExistence type="predicted"/>
<dbReference type="SMART" id="SM00354">
    <property type="entry name" value="HTH_LACI"/>
    <property type="match status" value="1"/>
</dbReference>
<dbReference type="InterPro" id="IPR010982">
    <property type="entry name" value="Lambda_DNA-bd_dom_sf"/>
</dbReference>
<evidence type="ECO:0000256" key="2">
    <source>
        <dbReference type="ARBA" id="ARBA00023125"/>
    </source>
</evidence>
<evidence type="ECO:0000313" key="6">
    <source>
        <dbReference type="Proteomes" id="UP000261739"/>
    </source>
</evidence>
<dbReference type="Proteomes" id="UP000261739">
    <property type="component" value="Unassembled WGS sequence"/>
</dbReference>
<name>A0A3D4T2N9_9CORY</name>
<evidence type="ECO:0000259" key="4">
    <source>
        <dbReference type="PROSITE" id="PS50932"/>
    </source>
</evidence>
<sequence length="330" mass="34617">MRRAKNPTMAEVAAVAGVSHQTVSRVINGSPEVRQATRERVEAAIDQLGYRRNRAARALVTNRSGLIGVITVGAALYGPTSALTAIEESARSHGYLTLFASVTDDSDTQFRSVLDDFLDHAVEAVVVIAAREPLLDHAAAATPGVPLVVIGPRPGQVADALCLNIDQDAGGRLAVEHLVGLGHRRVALLHGPERSVDAEQRQAGALAACAAHGVRPTEYRGDWSVGSGYLTGSSIVALPAEDRPTAVVAANDQMALGLMAAFREHGTDVPSDISVVGFDDAPEAAYYSPPLTSVRQDFRALGALVVDTLLDCIRGGSPTPSLLTPTLTVR</sequence>
<keyword evidence="3" id="KW-0804">Transcription</keyword>
<evidence type="ECO:0000256" key="1">
    <source>
        <dbReference type="ARBA" id="ARBA00023015"/>
    </source>
</evidence>
<dbReference type="Pfam" id="PF00356">
    <property type="entry name" value="LacI"/>
    <property type="match status" value="1"/>
</dbReference>